<dbReference type="KEGG" id="cpas:Clopa_3118"/>
<dbReference type="eggNOG" id="COG3391">
    <property type="taxonomic scope" value="Bacteria"/>
</dbReference>
<reference evidence="1 2" key="1">
    <citation type="submission" date="2012-01" db="EMBL/GenBank/DDBJ databases">
        <title>Complete sequence of chromosome of Clostridium pasteurianum BC1.</title>
        <authorList>
            <consortium name="US DOE Joint Genome Institute"/>
            <person name="Lucas S."/>
            <person name="Han J."/>
            <person name="Lapidus A."/>
            <person name="Cheng J.-F."/>
            <person name="Goodwin L."/>
            <person name="Pitluck S."/>
            <person name="Peters L."/>
            <person name="Mikhailova N."/>
            <person name="Teshima H."/>
            <person name="Detter J.C."/>
            <person name="Han C."/>
            <person name="Tapia R."/>
            <person name="Land M."/>
            <person name="Hauser L."/>
            <person name="Kyrpides N."/>
            <person name="Ivanova N."/>
            <person name="Pagani I."/>
            <person name="Dunn J."/>
            <person name="Taghavi S."/>
            <person name="Francis A."/>
            <person name="van der Lelie D."/>
            <person name="Woyke T."/>
        </authorList>
    </citation>
    <scope>NUCLEOTIDE SEQUENCE [LARGE SCALE GENOMIC DNA]</scope>
    <source>
        <strain evidence="1 2">BC1</strain>
    </source>
</reference>
<dbReference type="Proteomes" id="UP000013523">
    <property type="component" value="Chromosome"/>
</dbReference>
<sequence length="294" mass="32982">MKNLFICNGYSDSISIVDTSIFGKVGEISLKQNHIDRIGPHGICVYNDKLLVANNYSNSLSLINIEKKKVEKDFFVGMNCNDVKVIKHNAFVVCGDINNIVNYSLEKNQIEEEIPCGDMPHSIDIHEIFKGIVVSNMNSDSITFFQYENNDNISNVRVGKYPTKALFSEDGKMIFVCESNIGSDECGNISIFSSKDLKILHRIPVGNSPVDMFIEKKMCFVSNFGDGTISIIDLKNFIEISRIDVGGMPRGIIKDRENIYIGDNYNNLLLCINFNDCNKKVICIGKEPTGMLLF</sequence>
<proteinExistence type="predicted"/>
<dbReference type="HOGENOM" id="CLU_079908_0_0_9"/>
<organism evidence="1 2">
    <name type="scientific">Clostridium pasteurianum BC1</name>
    <dbReference type="NCBI Taxonomy" id="86416"/>
    <lineage>
        <taxon>Bacteria</taxon>
        <taxon>Bacillati</taxon>
        <taxon>Bacillota</taxon>
        <taxon>Clostridia</taxon>
        <taxon>Eubacteriales</taxon>
        <taxon>Clostridiaceae</taxon>
        <taxon>Clostridium</taxon>
    </lineage>
</organism>
<dbReference type="InterPro" id="IPR015943">
    <property type="entry name" value="WD40/YVTN_repeat-like_dom_sf"/>
</dbReference>
<protein>
    <recommendedName>
        <fullName evidence="3">YVTN family beta-propeller repeat protein</fullName>
    </recommendedName>
</protein>
<dbReference type="InterPro" id="IPR051200">
    <property type="entry name" value="Host-pathogen_enzymatic-act"/>
</dbReference>
<dbReference type="PANTHER" id="PTHR47197">
    <property type="entry name" value="PROTEIN NIRF"/>
    <property type="match status" value="1"/>
</dbReference>
<name>R4K5S8_CLOPA</name>
<evidence type="ECO:0000313" key="1">
    <source>
        <dbReference type="EMBL" id="AGK97933.1"/>
    </source>
</evidence>
<gene>
    <name evidence="1" type="ORF">Clopa_3118</name>
</gene>
<dbReference type="SUPFAM" id="SSF51004">
    <property type="entry name" value="C-terminal (heme d1) domain of cytochrome cd1-nitrite reductase"/>
    <property type="match status" value="1"/>
</dbReference>
<dbReference type="EMBL" id="CP003261">
    <property type="protein sequence ID" value="AGK97933.1"/>
    <property type="molecule type" value="Genomic_DNA"/>
</dbReference>
<dbReference type="STRING" id="86416.Clopa_3118"/>
<evidence type="ECO:0000313" key="2">
    <source>
        <dbReference type="Proteomes" id="UP000013523"/>
    </source>
</evidence>
<dbReference type="OrthoDB" id="1706639at2"/>
<evidence type="ECO:0008006" key="3">
    <source>
        <dbReference type="Google" id="ProtNLM"/>
    </source>
</evidence>
<dbReference type="PANTHER" id="PTHR47197:SF3">
    <property type="entry name" value="DIHYDRO-HEME D1 DEHYDROGENASE"/>
    <property type="match status" value="1"/>
</dbReference>
<dbReference type="AlphaFoldDB" id="R4K5S8"/>
<dbReference type="PATRIC" id="fig|86416.3.peg.3103"/>
<dbReference type="InterPro" id="IPR011048">
    <property type="entry name" value="Haem_d1_sf"/>
</dbReference>
<dbReference type="RefSeq" id="WP_015616221.1">
    <property type="nucleotide sequence ID" value="NC_021182.1"/>
</dbReference>
<dbReference type="Gene3D" id="2.130.10.10">
    <property type="entry name" value="YVTN repeat-like/Quinoprotein amine dehydrogenase"/>
    <property type="match status" value="2"/>
</dbReference>
<keyword evidence="2" id="KW-1185">Reference proteome</keyword>
<accession>R4K5S8</accession>